<sequence>MIVLAVVIVAFGLYVRLAPTDPEEWHIAAPNAPPGDYPAEGAFIAVRPVTEPGPEVLSRLDAIALDTPRTHRVAGSPAEGMITWVSRSALWGFPDFTTARVEDGKLTIHGRLRFGRGDMGVNRKRVERWLAQLEARAPGA</sequence>
<reference evidence="1 2" key="1">
    <citation type="submission" date="2020-02" db="EMBL/GenBank/DDBJ databases">
        <title>Pseudoroseicyclus tamarix, sp. nov., isolated from offshore sediment of a Tamarix chinensis forest.</title>
        <authorList>
            <person name="Gai Y."/>
        </authorList>
    </citation>
    <scope>NUCLEOTIDE SEQUENCE [LARGE SCALE GENOMIC DNA]</scope>
    <source>
        <strain evidence="1 2">CLL3-39</strain>
    </source>
</reference>
<organism evidence="1 2">
    <name type="scientific">Pseudoroseicyclus tamaricis</name>
    <dbReference type="NCBI Taxonomy" id="2705421"/>
    <lineage>
        <taxon>Bacteria</taxon>
        <taxon>Pseudomonadati</taxon>
        <taxon>Pseudomonadota</taxon>
        <taxon>Alphaproteobacteria</taxon>
        <taxon>Rhodobacterales</taxon>
        <taxon>Paracoccaceae</taxon>
        <taxon>Pseudoroseicyclus</taxon>
    </lineage>
</organism>
<evidence type="ECO:0000313" key="1">
    <source>
        <dbReference type="EMBL" id="NDV00902.1"/>
    </source>
</evidence>
<proteinExistence type="predicted"/>
<dbReference type="AlphaFoldDB" id="A0A6B2JZU8"/>
<keyword evidence="2" id="KW-1185">Reference proteome</keyword>
<dbReference type="EMBL" id="JAAGAB010000002">
    <property type="protein sequence ID" value="NDV00902.1"/>
    <property type="molecule type" value="Genomic_DNA"/>
</dbReference>
<comment type="caution">
    <text evidence="1">The sequence shown here is derived from an EMBL/GenBank/DDBJ whole genome shotgun (WGS) entry which is preliminary data.</text>
</comment>
<dbReference type="InterPro" id="IPR010865">
    <property type="entry name" value="DUF1499"/>
</dbReference>
<dbReference type="Proteomes" id="UP000474757">
    <property type="component" value="Unassembled WGS sequence"/>
</dbReference>
<accession>A0A6B2JZU8</accession>
<protein>
    <submittedName>
        <fullName evidence="1">DUF1499 domain-containing protein</fullName>
    </submittedName>
</protein>
<evidence type="ECO:0000313" key="2">
    <source>
        <dbReference type="Proteomes" id="UP000474757"/>
    </source>
</evidence>
<gene>
    <name evidence="1" type="ORF">GZA08_07960</name>
</gene>
<dbReference type="Pfam" id="PF07386">
    <property type="entry name" value="DUF1499"/>
    <property type="match status" value="1"/>
</dbReference>
<name>A0A6B2JZU8_9RHOB</name>